<dbReference type="InterPro" id="IPR014047">
    <property type="entry name" value="Chr_Tranpt_l_chain"/>
</dbReference>
<feature type="transmembrane region" description="Helical" evidence="7">
    <location>
        <begin position="391"/>
        <end position="407"/>
    </location>
</feature>
<feature type="transmembrane region" description="Helical" evidence="7">
    <location>
        <begin position="123"/>
        <end position="144"/>
    </location>
</feature>
<accession>A0A3M9XQE1</accession>
<dbReference type="EMBL" id="QWDD01000001">
    <property type="protein sequence ID" value="RNJ50055.1"/>
    <property type="molecule type" value="Genomic_DNA"/>
</dbReference>
<proteinExistence type="inferred from homology"/>
<feature type="transmembrane region" description="Helical" evidence="7">
    <location>
        <begin position="342"/>
        <end position="359"/>
    </location>
</feature>
<feature type="transmembrane region" description="Helical" evidence="7">
    <location>
        <begin position="21"/>
        <end position="42"/>
    </location>
</feature>
<keyword evidence="3" id="KW-1003">Cell membrane</keyword>
<dbReference type="GO" id="GO:0015109">
    <property type="term" value="F:chromate transmembrane transporter activity"/>
    <property type="evidence" value="ECO:0007669"/>
    <property type="project" value="InterPro"/>
</dbReference>
<dbReference type="GO" id="GO:0005886">
    <property type="term" value="C:plasma membrane"/>
    <property type="evidence" value="ECO:0007669"/>
    <property type="project" value="UniProtKB-SubCell"/>
</dbReference>
<name>A0A3M9XQE1_9HYPH</name>
<organism evidence="8 9">
    <name type="scientific">Methylocystis hirsuta</name>
    <dbReference type="NCBI Taxonomy" id="369798"/>
    <lineage>
        <taxon>Bacteria</taxon>
        <taxon>Pseudomonadati</taxon>
        <taxon>Pseudomonadota</taxon>
        <taxon>Alphaproteobacteria</taxon>
        <taxon>Hyphomicrobiales</taxon>
        <taxon>Methylocystaceae</taxon>
        <taxon>Methylocystis</taxon>
    </lineage>
</organism>
<evidence type="ECO:0000313" key="9">
    <source>
        <dbReference type="Proteomes" id="UP000268623"/>
    </source>
</evidence>
<dbReference type="NCBIfam" id="TIGR00937">
    <property type="entry name" value="2A51"/>
    <property type="match status" value="1"/>
</dbReference>
<dbReference type="OrthoDB" id="8969999at2"/>
<keyword evidence="4 7" id="KW-0812">Transmembrane</keyword>
<evidence type="ECO:0000256" key="3">
    <source>
        <dbReference type="ARBA" id="ARBA00022475"/>
    </source>
</evidence>
<dbReference type="Pfam" id="PF02417">
    <property type="entry name" value="Chromate_transp"/>
    <property type="match status" value="2"/>
</dbReference>
<evidence type="ECO:0000313" key="8">
    <source>
        <dbReference type="EMBL" id="RNJ50055.1"/>
    </source>
</evidence>
<evidence type="ECO:0000256" key="4">
    <source>
        <dbReference type="ARBA" id="ARBA00022692"/>
    </source>
</evidence>
<feature type="transmembrane region" description="Helical" evidence="7">
    <location>
        <begin position="91"/>
        <end position="111"/>
    </location>
</feature>
<sequence>MPLRASRRQSLSERLFSIIEVLGVFLRLGVTSFGGPVAHLGYFHAEFVGRRKWLDEAAYSDIVALCQFLPGPASSQVGIIIGMLRAGLAGGLAAWIGFTLPSALALIGFAYGVGRLGDLSQVAWLHGLKVVAVAVVAQAVWGMARNLCPDRDRATIAVAATLLTLAVPTASGQIGAIAAGGVIGWLFLSGENNGATAPLSIPITRRMAIASLALFAVLLVGLPILANAIPNPTIELISGFYRSGSLVFGGGHVVLPLLQQAFVSPGWIDRDAFLAGYGAAQAVPGPLFSFAAYLGAAMTSEPNGWAGGLICLTAIFLPSFLLVVGALPFWDALRHRTAAQSALKGINATVVGILLGALYTPVWTSAILGPADFGLGLLAFLLLVLWRTPPWLVVILGAFGATLIAMVA</sequence>
<feature type="transmembrane region" description="Helical" evidence="7">
    <location>
        <begin position="306"/>
        <end position="330"/>
    </location>
</feature>
<dbReference type="AlphaFoldDB" id="A0A3M9XQE1"/>
<keyword evidence="5 7" id="KW-1133">Transmembrane helix</keyword>
<feature type="transmembrane region" description="Helical" evidence="7">
    <location>
        <begin position="274"/>
        <end position="294"/>
    </location>
</feature>
<dbReference type="Proteomes" id="UP000268623">
    <property type="component" value="Unassembled WGS sequence"/>
</dbReference>
<comment type="caution">
    <text evidence="8">The sequence shown here is derived from an EMBL/GenBank/DDBJ whole genome shotgun (WGS) entry which is preliminary data.</text>
</comment>
<evidence type="ECO:0000256" key="5">
    <source>
        <dbReference type="ARBA" id="ARBA00022989"/>
    </source>
</evidence>
<dbReference type="PANTHER" id="PTHR33567">
    <property type="entry name" value="CHROMATE ION TRANSPORTER (EUROFUNG)"/>
    <property type="match status" value="1"/>
</dbReference>
<evidence type="ECO:0000256" key="6">
    <source>
        <dbReference type="ARBA" id="ARBA00023136"/>
    </source>
</evidence>
<dbReference type="PIRSF" id="PIRSF004810">
    <property type="entry name" value="ChrA"/>
    <property type="match status" value="1"/>
</dbReference>
<dbReference type="PANTHER" id="PTHR33567:SF3">
    <property type="entry name" value="CHROMATE ION TRANSPORTER (EUROFUNG)"/>
    <property type="match status" value="1"/>
</dbReference>
<keyword evidence="6 7" id="KW-0472">Membrane</keyword>
<protein>
    <submittedName>
        <fullName evidence="8">Chromate efflux transporter</fullName>
    </submittedName>
</protein>
<feature type="transmembrane region" description="Helical" evidence="7">
    <location>
        <begin position="208"/>
        <end position="228"/>
    </location>
</feature>
<comment type="subcellular location">
    <subcellularLocation>
        <location evidence="1">Cell membrane</location>
        <topology evidence="1">Multi-pass membrane protein</topology>
    </subcellularLocation>
</comment>
<evidence type="ECO:0000256" key="1">
    <source>
        <dbReference type="ARBA" id="ARBA00004651"/>
    </source>
</evidence>
<evidence type="ECO:0000256" key="7">
    <source>
        <dbReference type="SAM" id="Phobius"/>
    </source>
</evidence>
<dbReference type="RefSeq" id="WP_123176007.1">
    <property type="nucleotide sequence ID" value="NZ_QWDD01000001.1"/>
</dbReference>
<evidence type="ECO:0000256" key="2">
    <source>
        <dbReference type="ARBA" id="ARBA00005262"/>
    </source>
</evidence>
<feature type="transmembrane region" description="Helical" evidence="7">
    <location>
        <begin position="240"/>
        <end position="262"/>
    </location>
</feature>
<keyword evidence="9" id="KW-1185">Reference proteome</keyword>
<reference evidence="8 9" key="1">
    <citation type="submission" date="2018-08" db="EMBL/GenBank/DDBJ databases">
        <title>Genome sequence of Methylocystis hirsuta CSC1, a methanotroph able to accumulate PHAs.</title>
        <authorList>
            <person name="Bordel S."/>
            <person name="Rodriguez E."/>
            <person name="Gancedo J."/>
            <person name="Munoz R."/>
        </authorList>
    </citation>
    <scope>NUCLEOTIDE SEQUENCE [LARGE SCALE GENOMIC DNA]</scope>
    <source>
        <strain evidence="8 9">CSC1</strain>
    </source>
</reference>
<gene>
    <name evidence="8" type="primary">chrA</name>
    <name evidence="8" type="ORF">D1O30_11050</name>
</gene>
<comment type="similarity">
    <text evidence="2">Belongs to the chromate ion transporter (CHR) (TC 2.A.51) family.</text>
</comment>
<feature type="transmembrane region" description="Helical" evidence="7">
    <location>
        <begin position="156"/>
        <end position="188"/>
    </location>
</feature>
<dbReference type="InterPro" id="IPR003370">
    <property type="entry name" value="Chromate_transpt"/>
</dbReference>